<feature type="transmembrane region" description="Helical" evidence="1">
    <location>
        <begin position="38"/>
        <end position="57"/>
    </location>
</feature>
<dbReference type="RefSeq" id="WP_066669353.1">
    <property type="nucleotide sequence ID" value="NZ_LYVF01000172.1"/>
</dbReference>
<feature type="transmembrane region" description="Helical" evidence="1">
    <location>
        <begin position="103"/>
        <end position="127"/>
    </location>
</feature>
<sequence>MKTKPLPVEKGGRPGRLNLDSLLTTGEKRDAAAYASRLAWLIALTGLLFFWAGLHYMDERFFPHRFNPSRHIIIEQDPDTYELHAWRDSFGRVYTPADAQVRLFPYAAGGLILFILVLGTGIHHLLVQHYKMLLLIKSERWQQAVYSPEWGRRHPGF</sequence>
<proteinExistence type="predicted"/>
<evidence type="ECO:0000313" key="2">
    <source>
        <dbReference type="EMBL" id="OAT80812.1"/>
    </source>
</evidence>
<evidence type="ECO:0000256" key="1">
    <source>
        <dbReference type="SAM" id="Phobius"/>
    </source>
</evidence>
<dbReference type="STRING" id="1838280.A6M21_12535"/>
<dbReference type="OrthoDB" id="9863445at2"/>
<keyword evidence="1" id="KW-0472">Membrane</keyword>
<name>A0A1B7LD20_9FIRM</name>
<evidence type="ECO:0000313" key="3">
    <source>
        <dbReference type="Proteomes" id="UP000078532"/>
    </source>
</evidence>
<protein>
    <submittedName>
        <fullName evidence="2">Uncharacterized protein</fullName>
    </submittedName>
</protein>
<keyword evidence="3" id="KW-1185">Reference proteome</keyword>
<dbReference type="Proteomes" id="UP000078532">
    <property type="component" value="Unassembled WGS sequence"/>
</dbReference>
<accession>A0A1B7LD20</accession>
<comment type="caution">
    <text evidence="2">The sequence shown here is derived from an EMBL/GenBank/DDBJ whole genome shotgun (WGS) entry which is preliminary data.</text>
</comment>
<keyword evidence="1" id="KW-1133">Transmembrane helix</keyword>
<reference evidence="2 3" key="1">
    <citation type="submission" date="2016-04" db="EMBL/GenBank/DDBJ databases">
        <authorList>
            <person name="Evans L.H."/>
            <person name="Alamgir A."/>
            <person name="Owens N."/>
            <person name="Weber N.D."/>
            <person name="Virtaneva K."/>
            <person name="Barbian K."/>
            <person name="Babar A."/>
            <person name="Rosenke K."/>
        </authorList>
    </citation>
    <scope>NUCLEOTIDE SEQUENCE [LARGE SCALE GENOMIC DNA]</scope>
    <source>
        <strain evidence="2 3">LMa1</strain>
    </source>
</reference>
<keyword evidence="1" id="KW-0812">Transmembrane</keyword>
<organism evidence="2 3">
    <name type="scientific">Desulfotomaculum copahuensis</name>
    <dbReference type="NCBI Taxonomy" id="1838280"/>
    <lineage>
        <taxon>Bacteria</taxon>
        <taxon>Bacillati</taxon>
        <taxon>Bacillota</taxon>
        <taxon>Clostridia</taxon>
        <taxon>Eubacteriales</taxon>
        <taxon>Desulfotomaculaceae</taxon>
        <taxon>Desulfotomaculum</taxon>
    </lineage>
</organism>
<gene>
    <name evidence="2" type="ORF">A6M21_12535</name>
</gene>
<dbReference type="EMBL" id="LYVF01000172">
    <property type="protein sequence ID" value="OAT80812.1"/>
    <property type="molecule type" value="Genomic_DNA"/>
</dbReference>
<dbReference type="AlphaFoldDB" id="A0A1B7LD20"/>